<evidence type="ECO:0008006" key="3">
    <source>
        <dbReference type="Google" id="ProtNLM"/>
    </source>
</evidence>
<name>A0A812XQ86_SYMPI</name>
<dbReference type="SUPFAM" id="SSF50985">
    <property type="entry name" value="RCC1/BLIP-II"/>
    <property type="match status" value="2"/>
</dbReference>
<sequence length="241" mass="25580">VVLDAEPGSTVGDLRRRAERELCTGLCKLISESGRLLPELATIDEVGLKSGEHLTAAVRQPQIAATLTAFALLRADGSVVTWGEPNQGGDSSEVQEDLHDILDIQASDYAFAARRADGCVAAERAFAAILSDGSVVAWGDSYNGGDCTAVSHELQQVKHIQASRLAFAALRADGSVVTWGHPDYAGDCGPVREQLKGVREIQASWGAFAALLESGRVVTWGDRDLGGDSRSVSSQLHDVRK</sequence>
<dbReference type="InterPro" id="IPR051553">
    <property type="entry name" value="Ran_GTPase-activating"/>
</dbReference>
<proteinExistence type="predicted"/>
<comment type="caution">
    <text evidence="1">The sequence shown here is derived from an EMBL/GenBank/DDBJ whole genome shotgun (WGS) entry which is preliminary data.</text>
</comment>
<protein>
    <recommendedName>
        <fullName evidence="3">Ubiquitin-like domain-containing protein</fullName>
    </recommendedName>
</protein>
<evidence type="ECO:0000313" key="1">
    <source>
        <dbReference type="EMBL" id="CAE7748222.1"/>
    </source>
</evidence>
<dbReference type="Proteomes" id="UP000649617">
    <property type="component" value="Unassembled WGS sequence"/>
</dbReference>
<gene>
    <name evidence="1" type="ORF">SPIL2461_LOCUS21627</name>
</gene>
<dbReference type="AlphaFoldDB" id="A0A812XQ86"/>
<feature type="non-terminal residue" evidence="1">
    <location>
        <position position="1"/>
    </location>
</feature>
<dbReference type="OrthoDB" id="408734at2759"/>
<dbReference type="EMBL" id="CAJNIZ010046427">
    <property type="protein sequence ID" value="CAE7748222.1"/>
    <property type="molecule type" value="Genomic_DNA"/>
</dbReference>
<organism evidence="1 2">
    <name type="scientific">Symbiodinium pilosum</name>
    <name type="common">Dinoflagellate</name>
    <dbReference type="NCBI Taxonomy" id="2952"/>
    <lineage>
        <taxon>Eukaryota</taxon>
        <taxon>Sar</taxon>
        <taxon>Alveolata</taxon>
        <taxon>Dinophyceae</taxon>
        <taxon>Suessiales</taxon>
        <taxon>Symbiodiniaceae</taxon>
        <taxon>Symbiodinium</taxon>
    </lineage>
</organism>
<reference evidence="1" key="1">
    <citation type="submission" date="2021-02" db="EMBL/GenBank/DDBJ databases">
        <authorList>
            <person name="Dougan E. K."/>
            <person name="Rhodes N."/>
            <person name="Thang M."/>
            <person name="Chan C."/>
        </authorList>
    </citation>
    <scope>NUCLEOTIDE SEQUENCE</scope>
</reference>
<dbReference type="PANTHER" id="PTHR45982:SF1">
    <property type="entry name" value="REGULATOR OF CHROMOSOME CONDENSATION"/>
    <property type="match status" value="1"/>
</dbReference>
<evidence type="ECO:0000313" key="2">
    <source>
        <dbReference type="Proteomes" id="UP000649617"/>
    </source>
</evidence>
<dbReference type="InterPro" id="IPR009091">
    <property type="entry name" value="RCC1/BLIP-II"/>
</dbReference>
<accession>A0A812XQ86</accession>
<dbReference type="PANTHER" id="PTHR45982">
    <property type="entry name" value="REGULATOR OF CHROMOSOME CONDENSATION"/>
    <property type="match status" value="1"/>
</dbReference>
<keyword evidence="2" id="KW-1185">Reference proteome</keyword>
<dbReference type="Gene3D" id="2.130.10.30">
    <property type="entry name" value="Regulator of chromosome condensation 1/beta-lactamase-inhibitor protein II"/>
    <property type="match status" value="1"/>
</dbReference>